<dbReference type="CDD" id="cd00609">
    <property type="entry name" value="AAT_like"/>
    <property type="match status" value="1"/>
</dbReference>
<sequence>MPGVYTQLDLSPNAFEQARQQRIATGDLLDLTSSNPTAQGLFFPPELLQQASEAFWATRRYQPDPHGNPAARTAICRYYAERTPGLELDVDDIFLTASTSEAYALLFALLADPGDNLLAPNVTYPLFEYLAELRQLELRPYPLNEAEGWRIDEAGLLAAANRRTRAVLIVSPHNPTGAVVSQPVAALAQLGLPVICDEVFAPFSYGVAHVPPLAALHPDLPVLTLNGISKLFALPDLKLGWIALNQAARSLAPRLELLNDTFLSANSLSQQLLPQLFSSGMPFVQGMVERVRHNLTLALTQLHNHPHIHARPPDGGYYLFPAIRGWEDEDALVHFLMQRGLLVHPGYFYGEVPGTHLMLSALTTPNVFAAGIERLRDCLKNP</sequence>
<dbReference type="InterPro" id="IPR015421">
    <property type="entry name" value="PyrdxlP-dep_Trfase_major"/>
</dbReference>
<dbReference type="PANTHER" id="PTHR45744:SF2">
    <property type="entry name" value="TYROSINE AMINOTRANSFERASE"/>
    <property type="match status" value="1"/>
</dbReference>
<evidence type="ECO:0000313" key="3">
    <source>
        <dbReference type="Proteomes" id="UP000220527"/>
    </source>
</evidence>
<dbReference type="EMBL" id="NQWI01000120">
    <property type="protein sequence ID" value="PDW01660.1"/>
    <property type="molecule type" value="Genomic_DNA"/>
</dbReference>
<dbReference type="GO" id="GO:0030170">
    <property type="term" value="F:pyridoxal phosphate binding"/>
    <property type="evidence" value="ECO:0007669"/>
    <property type="project" value="InterPro"/>
</dbReference>
<dbReference type="InterPro" id="IPR015422">
    <property type="entry name" value="PyrdxlP-dep_Trfase_small"/>
</dbReference>
<dbReference type="GO" id="GO:0008483">
    <property type="term" value="F:transaminase activity"/>
    <property type="evidence" value="ECO:0007669"/>
    <property type="project" value="UniProtKB-KW"/>
</dbReference>
<protein>
    <submittedName>
        <fullName evidence="2">Aminotransferase class I/II</fullName>
    </submittedName>
</protein>
<organism evidence="2 3">
    <name type="scientific">Candidatus Viridilinea mediisalina</name>
    <dbReference type="NCBI Taxonomy" id="2024553"/>
    <lineage>
        <taxon>Bacteria</taxon>
        <taxon>Bacillati</taxon>
        <taxon>Chloroflexota</taxon>
        <taxon>Chloroflexia</taxon>
        <taxon>Chloroflexales</taxon>
        <taxon>Chloroflexineae</taxon>
        <taxon>Oscillochloridaceae</taxon>
        <taxon>Candidatus Viridilinea</taxon>
    </lineage>
</organism>
<evidence type="ECO:0000313" key="2">
    <source>
        <dbReference type="EMBL" id="PDW01660.1"/>
    </source>
</evidence>
<evidence type="ECO:0000259" key="1">
    <source>
        <dbReference type="Pfam" id="PF00155"/>
    </source>
</evidence>
<dbReference type="Pfam" id="PF00155">
    <property type="entry name" value="Aminotran_1_2"/>
    <property type="match status" value="1"/>
</dbReference>
<dbReference type="InterPro" id="IPR015424">
    <property type="entry name" value="PyrdxlP-dep_Trfase"/>
</dbReference>
<gene>
    <name evidence="2" type="ORF">CJ255_18045</name>
</gene>
<dbReference type="SUPFAM" id="SSF53383">
    <property type="entry name" value="PLP-dependent transferases"/>
    <property type="match status" value="1"/>
</dbReference>
<dbReference type="Proteomes" id="UP000220527">
    <property type="component" value="Unassembled WGS sequence"/>
</dbReference>
<keyword evidence="3" id="KW-1185">Reference proteome</keyword>
<keyword evidence="2" id="KW-0808">Transferase</keyword>
<keyword evidence="2" id="KW-0032">Aminotransferase</keyword>
<dbReference type="Gene3D" id="3.90.1150.10">
    <property type="entry name" value="Aspartate Aminotransferase, domain 1"/>
    <property type="match status" value="1"/>
</dbReference>
<feature type="domain" description="Aminotransferase class I/classII large" evidence="1">
    <location>
        <begin position="28"/>
        <end position="353"/>
    </location>
</feature>
<dbReference type="PANTHER" id="PTHR45744">
    <property type="entry name" value="TYROSINE AMINOTRANSFERASE"/>
    <property type="match status" value="1"/>
</dbReference>
<accession>A0A2A6RFM9</accession>
<dbReference type="OrthoDB" id="9763453at2"/>
<dbReference type="AlphaFoldDB" id="A0A2A6RFM9"/>
<reference evidence="3" key="1">
    <citation type="submission" date="2017-08" db="EMBL/GenBank/DDBJ databases">
        <authorList>
            <person name="Grouzdev D.S."/>
            <person name="Gaisin V.A."/>
            <person name="Rysina M.S."/>
            <person name="Gorlenko V.M."/>
        </authorList>
    </citation>
    <scope>NUCLEOTIDE SEQUENCE [LARGE SCALE GENOMIC DNA]</scope>
    <source>
        <strain evidence="3">Kir15-3F</strain>
    </source>
</reference>
<name>A0A2A6RFM9_9CHLR</name>
<proteinExistence type="predicted"/>
<dbReference type="InterPro" id="IPR004839">
    <property type="entry name" value="Aminotransferase_I/II_large"/>
</dbReference>
<dbReference type="Gene3D" id="3.40.640.10">
    <property type="entry name" value="Type I PLP-dependent aspartate aminotransferase-like (Major domain)"/>
    <property type="match status" value="1"/>
</dbReference>
<comment type="caution">
    <text evidence="2">The sequence shown here is derived from an EMBL/GenBank/DDBJ whole genome shotgun (WGS) entry which is preliminary data.</text>
</comment>